<reference evidence="2 3" key="1">
    <citation type="submission" date="2023-03" db="EMBL/GenBank/DDBJ databases">
        <title>WGS of Gossypium arboreum.</title>
        <authorList>
            <person name="Yu D."/>
        </authorList>
    </citation>
    <scope>NUCLEOTIDE SEQUENCE [LARGE SCALE GENOMIC DNA]</scope>
    <source>
        <tissue evidence="2">Leaf</tissue>
    </source>
</reference>
<gene>
    <name evidence="2" type="ORF">PVK06_035626</name>
</gene>
<dbReference type="EMBL" id="JARKNE010000010">
    <property type="protein sequence ID" value="KAK5794402.1"/>
    <property type="molecule type" value="Genomic_DNA"/>
</dbReference>
<organism evidence="2 3">
    <name type="scientific">Gossypium arboreum</name>
    <name type="common">Tree cotton</name>
    <name type="synonym">Gossypium nanking</name>
    <dbReference type="NCBI Taxonomy" id="29729"/>
    <lineage>
        <taxon>Eukaryota</taxon>
        <taxon>Viridiplantae</taxon>
        <taxon>Streptophyta</taxon>
        <taxon>Embryophyta</taxon>
        <taxon>Tracheophyta</taxon>
        <taxon>Spermatophyta</taxon>
        <taxon>Magnoliopsida</taxon>
        <taxon>eudicotyledons</taxon>
        <taxon>Gunneridae</taxon>
        <taxon>Pentapetalae</taxon>
        <taxon>rosids</taxon>
        <taxon>malvids</taxon>
        <taxon>Malvales</taxon>
        <taxon>Malvaceae</taxon>
        <taxon>Malvoideae</taxon>
        <taxon>Gossypium</taxon>
    </lineage>
</organism>
<comment type="caution">
    <text evidence="2">The sequence shown here is derived from an EMBL/GenBank/DDBJ whole genome shotgun (WGS) entry which is preliminary data.</text>
</comment>
<feature type="domain" description="Aminotransferase-like plant mobile" evidence="1">
    <location>
        <begin position="42"/>
        <end position="85"/>
    </location>
</feature>
<dbReference type="Proteomes" id="UP001358586">
    <property type="component" value="Chromosome 10"/>
</dbReference>
<name>A0ABR0NI89_GOSAR</name>
<evidence type="ECO:0000259" key="1">
    <source>
        <dbReference type="Pfam" id="PF10536"/>
    </source>
</evidence>
<dbReference type="PANTHER" id="PTHR46033">
    <property type="entry name" value="PROTEIN MAIN-LIKE 2"/>
    <property type="match status" value="1"/>
</dbReference>
<evidence type="ECO:0000313" key="2">
    <source>
        <dbReference type="EMBL" id="KAK5794402.1"/>
    </source>
</evidence>
<dbReference type="Pfam" id="PF10536">
    <property type="entry name" value="PMD"/>
    <property type="match status" value="1"/>
</dbReference>
<dbReference type="InterPro" id="IPR044824">
    <property type="entry name" value="MAIN-like"/>
</dbReference>
<sequence length="294" mass="33385">MLEDQISQCHIGNLSGPPPLLIETYLREADFWHVALVGRGCNLDPKLISALVERWRPETHTFHLLCDEYTIILKDVDLQLRLPVDELRYERTRLGVCRVGDIVPGDVSDDATSENQNWRLPFSAKIMGPIPISIFTSSSKLPVYTPTCNKSIPVAPQELDNLHHINLRRLDENWLIHGKPYLYEEEARHCYPHTSMLCPMLGWIVGHPFPMFYTLGPSHLLMMPMPTMTYRPSMHKAPTTGGCTMATMNVRIAIDRRQRRGVNKTTTPLNQEGIQSVTVDHLDLAQILTGISID</sequence>
<dbReference type="PANTHER" id="PTHR46033:SF8">
    <property type="entry name" value="PROTEIN MAINTENANCE OF MERISTEMS-LIKE"/>
    <property type="match status" value="1"/>
</dbReference>
<protein>
    <recommendedName>
        <fullName evidence="1">Aminotransferase-like plant mobile domain-containing protein</fullName>
    </recommendedName>
</protein>
<dbReference type="InterPro" id="IPR019557">
    <property type="entry name" value="AminoTfrase-like_pln_mobile"/>
</dbReference>
<keyword evidence="3" id="KW-1185">Reference proteome</keyword>
<evidence type="ECO:0000313" key="3">
    <source>
        <dbReference type="Proteomes" id="UP001358586"/>
    </source>
</evidence>
<accession>A0ABR0NI89</accession>
<proteinExistence type="predicted"/>